<dbReference type="PANTHER" id="PTHR12242:SF10">
    <property type="entry name" value="TRANSMEMBRANE PROTEIN"/>
    <property type="match status" value="1"/>
</dbReference>
<sequence length="306" mass="34909">MTSATNTPGYWLNWRFLVSAIWVFAAMVISALIILRYEGSSKSTNQEGEDQQEKVRTLHKDDVWKTCNESIHPVWLLTYRVFAFLLLLGLLFADAVLHGVGIFYFYTQWTLTLVTVYFGVGSLQSIYGMKSSKDLTSEIESSDFDSGSSLLKASGIGGYAAQIIFQMCAGAVVLTDTVFWLIIYPFLTDSDYQLHFLDVCLHSVNAVFLLGDVALNRLSFPFFRIAYFLLWTCGFVTFQWIIHMCVSLRWPYSFLDLSSPYAPLWYLGVGALHFPCFFVFALIISAKHYLLSTFVHCHAQHQYRII</sequence>
<dbReference type="OrthoDB" id="419711at2759"/>
<feature type="transmembrane region" description="Helical" evidence="1">
    <location>
        <begin position="74"/>
        <end position="97"/>
    </location>
</feature>
<evidence type="ECO:0008006" key="4">
    <source>
        <dbReference type="Google" id="ProtNLM"/>
    </source>
</evidence>
<keyword evidence="1" id="KW-1133">Transmembrane helix</keyword>
<accession>A0A9P0YRI3</accession>
<organism evidence="2 3">
    <name type="scientific">Cuscuta europaea</name>
    <name type="common">European dodder</name>
    <dbReference type="NCBI Taxonomy" id="41803"/>
    <lineage>
        <taxon>Eukaryota</taxon>
        <taxon>Viridiplantae</taxon>
        <taxon>Streptophyta</taxon>
        <taxon>Embryophyta</taxon>
        <taxon>Tracheophyta</taxon>
        <taxon>Spermatophyta</taxon>
        <taxon>Magnoliopsida</taxon>
        <taxon>eudicotyledons</taxon>
        <taxon>Gunneridae</taxon>
        <taxon>Pentapetalae</taxon>
        <taxon>asterids</taxon>
        <taxon>lamiids</taxon>
        <taxon>Solanales</taxon>
        <taxon>Convolvulaceae</taxon>
        <taxon>Cuscuteae</taxon>
        <taxon>Cuscuta</taxon>
        <taxon>Cuscuta subgen. Cuscuta</taxon>
    </lineage>
</organism>
<feature type="transmembrane region" description="Helical" evidence="1">
    <location>
        <begin position="103"/>
        <end position="123"/>
    </location>
</feature>
<feature type="transmembrane region" description="Helical" evidence="1">
    <location>
        <begin position="227"/>
        <end position="252"/>
    </location>
</feature>
<feature type="transmembrane region" description="Helical" evidence="1">
    <location>
        <begin position="264"/>
        <end position="284"/>
    </location>
</feature>
<keyword evidence="1" id="KW-0472">Membrane</keyword>
<keyword evidence="3" id="KW-1185">Reference proteome</keyword>
<dbReference type="AlphaFoldDB" id="A0A9P0YRI3"/>
<feature type="transmembrane region" description="Helical" evidence="1">
    <location>
        <begin position="159"/>
        <end position="183"/>
    </location>
</feature>
<reference evidence="2" key="1">
    <citation type="submission" date="2022-07" db="EMBL/GenBank/DDBJ databases">
        <authorList>
            <person name="Macas J."/>
            <person name="Novak P."/>
            <person name="Neumann P."/>
        </authorList>
    </citation>
    <scope>NUCLEOTIDE SEQUENCE</scope>
</reference>
<dbReference type="GO" id="GO:0016020">
    <property type="term" value="C:membrane"/>
    <property type="evidence" value="ECO:0007669"/>
    <property type="project" value="TreeGrafter"/>
</dbReference>
<protein>
    <recommendedName>
        <fullName evidence="4">Transmembrane protein</fullName>
    </recommendedName>
</protein>
<keyword evidence="1" id="KW-0812">Transmembrane</keyword>
<evidence type="ECO:0000256" key="1">
    <source>
        <dbReference type="SAM" id="Phobius"/>
    </source>
</evidence>
<evidence type="ECO:0000313" key="2">
    <source>
        <dbReference type="EMBL" id="CAH9072841.1"/>
    </source>
</evidence>
<dbReference type="PANTHER" id="PTHR12242">
    <property type="entry name" value="OS02G0130600 PROTEIN-RELATED"/>
    <property type="match status" value="1"/>
</dbReference>
<feature type="transmembrane region" description="Helical" evidence="1">
    <location>
        <begin position="12"/>
        <end position="35"/>
    </location>
</feature>
<proteinExistence type="predicted"/>
<evidence type="ECO:0000313" key="3">
    <source>
        <dbReference type="Proteomes" id="UP001152484"/>
    </source>
</evidence>
<gene>
    <name evidence="2" type="ORF">CEURO_LOCUS4542</name>
</gene>
<comment type="caution">
    <text evidence="2">The sequence shown here is derived from an EMBL/GenBank/DDBJ whole genome shotgun (WGS) entry which is preliminary data.</text>
</comment>
<dbReference type="EMBL" id="CAMAPE010000008">
    <property type="protein sequence ID" value="CAH9072841.1"/>
    <property type="molecule type" value="Genomic_DNA"/>
</dbReference>
<dbReference type="Proteomes" id="UP001152484">
    <property type="component" value="Unassembled WGS sequence"/>
</dbReference>
<name>A0A9P0YRI3_CUSEU</name>